<reference evidence="1 2" key="1">
    <citation type="submission" date="2024-07" db="EMBL/GenBank/DDBJ databases">
        <title>Section-level genome sequencing and comparative genomics of Aspergillus sections Usti and Cavernicolus.</title>
        <authorList>
            <consortium name="Lawrence Berkeley National Laboratory"/>
            <person name="Nybo J.L."/>
            <person name="Vesth T.C."/>
            <person name="Theobald S."/>
            <person name="Frisvad J.C."/>
            <person name="Larsen T.O."/>
            <person name="Kjaerboelling I."/>
            <person name="Rothschild-Mancinelli K."/>
            <person name="Lyhne E.K."/>
            <person name="Kogle M.E."/>
            <person name="Barry K."/>
            <person name="Clum A."/>
            <person name="Na H."/>
            <person name="Ledsgaard L."/>
            <person name="Lin J."/>
            <person name="Lipzen A."/>
            <person name="Kuo A."/>
            <person name="Riley R."/>
            <person name="Mondo S."/>
            <person name="Labutti K."/>
            <person name="Haridas S."/>
            <person name="Pangalinan J."/>
            <person name="Salamov A.A."/>
            <person name="Simmons B.A."/>
            <person name="Magnuson J.K."/>
            <person name="Chen J."/>
            <person name="Drula E."/>
            <person name="Henrissat B."/>
            <person name="Wiebenga A."/>
            <person name="Lubbers R.J."/>
            <person name="Gomes A.C."/>
            <person name="Makela M.R."/>
            <person name="Stajich J."/>
            <person name="Grigoriev I.V."/>
            <person name="Mortensen U.H."/>
            <person name="De Vries R.P."/>
            <person name="Baker S.E."/>
            <person name="Andersen M.R."/>
        </authorList>
    </citation>
    <scope>NUCLEOTIDE SEQUENCE [LARGE SCALE GENOMIC DNA]</scope>
    <source>
        <strain evidence="1 2">CBS 588.65</strain>
    </source>
</reference>
<proteinExistence type="predicted"/>
<evidence type="ECO:0000313" key="1">
    <source>
        <dbReference type="EMBL" id="KAL2801958.1"/>
    </source>
</evidence>
<accession>A0ABR4GSB0</accession>
<gene>
    <name evidence="1" type="ORF">BJX63DRAFT_416104</name>
</gene>
<keyword evidence="2" id="KW-1185">Reference proteome</keyword>
<dbReference type="EMBL" id="JBFXLT010000221">
    <property type="protein sequence ID" value="KAL2801958.1"/>
    <property type="molecule type" value="Genomic_DNA"/>
</dbReference>
<name>A0ABR4GSB0_9EURO</name>
<comment type="caution">
    <text evidence="1">The sequence shown here is derived from an EMBL/GenBank/DDBJ whole genome shotgun (WGS) entry which is preliminary data.</text>
</comment>
<sequence length="52" mass="6042">MISSARGEFRMSKGVIILIIEILARLDRPFEITTTYCESTRRFANQAKYTEN</sequence>
<protein>
    <submittedName>
        <fullName evidence="1">Uncharacterized protein</fullName>
    </submittedName>
</protein>
<dbReference type="Proteomes" id="UP001610334">
    <property type="component" value="Unassembled WGS sequence"/>
</dbReference>
<organism evidence="1 2">
    <name type="scientific">Aspergillus granulosus</name>
    <dbReference type="NCBI Taxonomy" id="176169"/>
    <lineage>
        <taxon>Eukaryota</taxon>
        <taxon>Fungi</taxon>
        <taxon>Dikarya</taxon>
        <taxon>Ascomycota</taxon>
        <taxon>Pezizomycotina</taxon>
        <taxon>Eurotiomycetes</taxon>
        <taxon>Eurotiomycetidae</taxon>
        <taxon>Eurotiales</taxon>
        <taxon>Aspergillaceae</taxon>
        <taxon>Aspergillus</taxon>
        <taxon>Aspergillus subgen. Nidulantes</taxon>
    </lineage>
</organism>
<evidence type="ECO:0000313" key="2">
    <source>
        <dbReference type="Proteomes" id="UP001610334"/>
    </source>
</evidence>